<proteinExistence type="predicted"/>
<reference evidence="3 4" key="1">
    <citation type="submission" date="2019-09" db="EMBL/GenBank/DDBJ databases">
        <title>The hologenome of the rock-dwelling lichen Lasallia pustulata.</title>
        <authorList>
            <person name="Greshake Tzovaras B."/>
            <person name="Segers F."/>
            <person name="Bicker A."/>
            <person name="Dal Grande F."/>
            <person name="Otte J."/>
            <person name="Hankeln T."/>
            <person name="Schmitt I."/>
            <person name="Ebersberger I."/>
        </authorList>
    </citation>
    <scope>NUCLEOTIDE SEQUENCE [LARGE SCALE GENOMIC DNA]</scope>
    <source>
        <strain evidence="3">A1-1</strain>
    </source>
</reference>
<organism evidence="3 4">
    <name type="scientific">Lasallia pustulata</name>
    <dbReference type="NCBI Taxonomy" id="136370"/>
    <lineage>
        <taxon>Eukaryota</taxon>
        <taxon>Fungi</taxon>
        <taxon>Dikarya</taxon>
        <taxon>Ascomycota</taxon>
        <taxon>Pezizomycotina</taxon>
        <taxon>Lecanoromycetes</taxon>
        <taxon>OSLEUM clade</taxon>
        <taxon>Umbilicariomycetidae</taxon>
        <taxon>Umbilicariales</taxon>
        <taxon>Umbilicariaceae</taxon>
        <taxon>Lasallia</taxon>
    </lineage>
</organism>
<dbReference type="Proteomes" id="UP000324767">
    <property type="component" value="Unassembled WGS sequence"/>
</dbReference>
<sequence>MADVFSQPPPQSTSSEDRDVLVQMLDHLLERYLQLLHQHQTLQRDLAERMSSGYFSLAQANFASPTRRYGPDFYDERMKASTLVSIDASVAAFSIATATHRSHSPLPEEGISDGSRSPSLDVADGVVENEKTLAPRGNAVVPTSDPLKWFGILIPPALRSAQKGFQRAVVDVVPALASVMHEMKEVEDEVRKTRERMQITP</sequence>
<evidence type="ECO:0000313" key="4">
    <source>
        <dbReference type="Proteomes" id="UP000324767"/>
    </source>
</evidence>
<dbReference type="InterPro" id="IPR040357">
    <property type="entry name" value="Vma22/CCDC115"/>
</dbReference>
<gene>
    <name evidence="3" type="ORF">FRX48_08063</name>
</gene>
<dbReference type="GO" id="GO:0051082">
    <property type="term" value="F:unfolded protein binding"/>
    <property type="evidence" value="ECO:0007669"/>
    <property type="project" value="TreeGrafter"/>
</dbReference>
<dbReference type="EMBL" id="VXIT01000014">
    <property type="protein sequence ID" value="KAA6408321.1"/>
    <property type="molecule type" value="Genomic_DNA"/>
</dbReference>
<evidence type="ECO:0000256" key="1">
    <source>
        <dbReference type="ARBA" id="ARBA00093634"/>
    </source>
</evidence>
<evidence type="ECO:0000313" key="3">
    <source>
        <dbReference type="EMBL" id="KAA6408321.1"/>
    </source>
</evidence>
<dbReference type="Pfam" id="PF21730">
    <property type="entry name" value="Vma22_CCDC115"/>
    <property type="match status" value="1"/>
</dbReference>
<dbReference type="GO" id="GO:0070072">
    <property type="term" value="P:vacuolar proton-transporting V-type ATPase complex assembly"/>
    <property type="evidence" value="ECO:0007669"/>
    <property type="project" value="InterPro"/>
</dbReference>
<comment type="caution">
    <text evidence="3">The sequence shown here is derived from an EMBL/GenBank/DDBJ whole genome shotgun (WGS) entry which is preliminary data.</text>
</comment>
<dbReference type="AlphaFoldDB" id="A0A5M8PG64"/>
<dbReference type="PANTHER" id="PTHR31996">
    <property type="entry name" value="COILED-COIL DOMAIN-CONTAINING PROTEIN 115"/>
    <property type="match status" value="1"/>
</dbReference>
<dbReference type="PANTHER" id="PTHR31996:SF2">
    <property type="entry name" value="COILED-COIL DOMAIN-CONTAINING PROTEIN 115"/>
    <property type="match status" value="1"/>
</dbReference>
<protein>
    <recommendedName>
        <fullName evidence="1">Vacuolar ATPase assembly protein VMA22</fullName>
    </recommendedName>
</protein>
<dbReference type="Gene3D" id="1.10.287.3240">
    <property type="match status" value="1"/>
</dbReference>
<dbReference type="GO" id="GO:1990871">
    <property type="term" value="C:Vma12-Vma22 assembly complex"/>
    <property type="evidence" value="ECO:0007669"/>
    <property type="project" value="TreeGrafter"/>
</dbReference>
<dbReference type="OrthoDB" id="408631at2759"/>
<evidence type="ECO:0000256" key="2">
    <source>
        <dbReference type="SAM" id="MobiDB-lite"/>
    </source>
</evidence>
<name>A0A5M8PG64_9LECA</name>
<accession>A0A5M8PG64</accession>
<feature type="region of interest" description="Disordered" evidence="2">
    <location>
        <begin position="101"/>
        <end position="121"/>
    </location>
</feature>